<evidence type="ECO:0000256" key="2">
    <source>
        <dbReference type="ARBA" id="ARBA00022490"/>
    </source>
</evidence>
<reference evidence="16 17" key="1">
    <citation type="submission" date="2019-06" db="EMBL/GenBank/DDBJ databases">
        <title>Desulfobotulus mexicanus sp. nov., a novel sulfate-reducing bacterium isolated from the sediment of an alkaline crater lake in Mexico.</title>
        <authorList>
            <person name="Hirschler-Rea A."/>
        </authorList>
    </citation>
    <scope>NUCLEOTIDE SEQUENCE [LARGE SCALE GENOMIC DNA]</scope>
    <source>
        <strain evidence="16 17">PAR22N</strain>
    </source>
</reference>
<evidence type="ECO:0000256" key="10">
    <source>
        <dbReference type="ARBA" id="ARBA00061104"/>
    </source>
</evidence>
<dbReference type="SUPFAM" id="SSF52540">
    <property type="entry name" value="P-loop containing nucleoside triphosphate hydrolases"/>
    <property type="match status" value="4"/>
</dbReference>
<dbReference type="SMART" id="SM00487">
    <property type="entry name" value="DEXDc"/>
    <property type="match status" value="1"/>
</dbReference>
<dbReference type="Pfam" id="PF02559">
    <property type="entry name" value="CarD_TRCF_RID"/>
    <property type="match status" value="1"/>
</dbReference>
<dbReference type="Pfam" id="PF00271">
    <property type="entry name" value="Helicase_C"/>
    <property type="match status" value="1"/>
</dbReference>
<evidence type="ECO:0000256" key="7">
    <source>
        <dbReference type="ARBA" id="ARBA00022840"/>
    </source>
</evidence>
<comment type="caution">
    <text evidence="16">The sequence shown here is derived from an EMBL/GenBank/DDBJ whole genome shotgun (WGS) entry which is preliminary data.</text>
</comment>
<comment type="function">
    <text evidence="13">Couples transcription and DNA repair by recognizing RNA polymerase (RNAP) stalled at DNA lesions. Mediates ATP-dependent release of RNAP and its truncated transcript from the DNA, and recruitment of nucleotide excision repair machinery to the damaged site.</text>
</comment>
<dbReference type="OrthoDB" id="9804325at2"/>
<dbReference type="GO" id="GO:0006355">
    <property type="term" value="P:regulation of DNA-templated transcription"/>
    <property type="evidence" value="ECO:0007669"/>
    <property type="project" value="UniProtKB-UniRule"/>
</dbReference>
<name>A0A5Q4VD34_9BACT</name>
<evidence type="ECO:0000256" key="6">
    <source>
        <dbReference type="ARBA" id="ARBA00022806"/>
    </source>
</evidence>
<dbReference type="GO" id="GO:0005737">
    <property type="term" value="C:cytoplasm"/>
    <property type="evidence" value="ECO:0007669"/>
    <property type="project" value="UniProtKB-SubCell"/>
</dbReference>
<dbReference type="Gene3D" id="3.90.1150.50">
    <property type="entry name" value="Transcription-repair-coupling factor, D7 domain"/>
    <property type="match status" value="1"/>
</dbReference>
<keyword evidence="8 13" id="KW-0238">DNA-binding</keyword>
<dbReference type="Pfam" id="PF03461">
    <property type="entry name" value="TRCF"/>
    <property type="match status" value="1"/>
</dbReference>
<dbReference type="SMART" id="SM00982">
    <property type="entry name" value="TRCF"/>
    <property type="match status" value="1"/>
</dbReference>
<dbReference type="Gene3D" id="3.40.50.11140">
    <property type="match status" value="1"/>
</dbReference>
<dbReference type="Pfam" id="PF17757">
    <property type="entry name" value="UvrB_inter"/>
    <property type="match status" value="1"/>
</dbReference>
<dbReference type="InterPro" id="IPR036101">
    <property type="entry name" value="CarD-like/TRCF_RID_sf"/>
</dbReference>
<evidence type="ECO:0000256" key="5">
    <source>
        <dbReference type="ARBA" id="ARBA00022801"/>
    </source>
</evidence>
<keyword evidence="6" id="KW-0347">Helicase</keyword>
<dbReference type="PROSITE" id="PS51192">
    <property type="entry name" value="HELICASE_ATP_BIND_1"/>
    <property type="match status" value="1"/>
</dbReference>
<dbReference type="SMART" id="SM00490">
    <property type="entry name" value="HELICc"/>
    <property type="match status" value="1"/>
</dbReference>
<dbReference type="HAMAP" id="MF_00969">
    <property type="entry name" value="TRCF"/>
    <property type="match status" value="1"/>
</dbReference>
<gene>
    <name evidence="13 16" type="primary">mfd</name>
    <name evidence="16" type="ORF">FIM25_04025</name>
</gene>
<protein>
    <recommendedName>
        <fullName evidence="12 13">Transcription-repair-coupling factor</fullName>
        <shortName evidence="13">TRCF</shortName>
        <ecNumber evidence="13">3.6.4.-</ecNumber>
    </recommendedName>
</protein>
<dbReference type="GO" id="GO:0000716">
    <property type="term" value="P:transcription-coupled nucleotide-excision repair, DNA damage recognition"/>
    <property type="evidence" value="ECO:0007669"/>
    <property type="project" value="UniProtKB-UniRule"/>
</dbReference>
<organism evidence="16 17">
    <name type="scientific">Desulfobotulus mexicanus</name>
    <dbReference type="NCBI Taxonomy" id="2586642"/>
    <lineage>
        <taxon>Bacteria</taxon>
        <taxon>Pseudomonadati</taxon>
        <taxon>Thermodesulfobacteriota</taxon>
        <taxon>Desulfobacteria</taxon>
        <taxon>Desulfobacterales</taxon>
        <taxon>Desulfobacteraceae</taxon>
        <taxon>Desulfobotulus</taxon>
    </lineage>
</organism>
<dbReference type="AlphaFoldDB" id="A0A5Q4VD34"/>
<dbReference type="EMBL" id="VDMB01000003">
    <property type="protein sequence ID" value="TYT75614.1"/>
    <property type="molecule type" value="Genomic_DNA"/>
</dbReference>
<evidence type="ECO:0000259" key="14">
    <source>
        <dbReference type="PROSITE" id="PS51192"/>
    </source>
</evidence>
<dbReference type="SMART" id="SM01058">
    <property type="entry name" value="CarD_TRCF"/>
    <property type="match status" value="1"/>
</dbReference>
<dbReference type="InterPro" id="IPR005118">
    <property type="entry name" value="TRCF_C"/>
</dbReference>
<keyword evidence="2 13" id="KW-0963">Cytoplasm</keyword>
<dbReference type="Pfam" id="PF00270">
    <property type="entry name" value="DEAD"/>
    <property type="match status" value="1"/>
</dbReference>
<evidence type="ECO:0000256" key="1">
    <source>
        <dbReference type="ARBA" id="ARBA00004496"/>
    </source>
</evidence>
<dbReference type="InterPro" id="IPR011545">
    <property type="entry name" value="DEAD/DEAH_box_helicase_dom"/>
</dbReference>
<dbReference type="InterPro" id="IPR041471">
    <property type="entry name" value="UvrB_inter"/>
</dbReference>
<evidence type="ECO:0000313" key="16">
    <source>
        <dbReference type="EMBL" id="TYT75614.1"/>
    </source>
</evidence>
<dbReference type="Gene3D" id="3.40.50.11180">
    <property type="match status" value="1"/>
</dbReference>
<proteinExistence type="inferred from homology"/>
<accession>A0A5Q4VD34</accession>
<dbReference type="PANTHER" id="PTHR47964">
    <property type="entry name" value="ATP-DEPENDENT DNA HELICASE HOMOLOG RECG, CHLOROPLASTIC"/>
    <property type="match status" value="1"/>
</dbReference>
<dbReference type="EC" id="3.6.4.-" evidence="13"/>
<dbReference type="InterPro" id="IPR037235">
    <property type="entry name" value="TRCF-like_C_D7"/>
</dbReference>
<dbReference type="SUPFAM" id="SSF141259">
    <property type="entry name" value="CarD-like"/>
    <property type="match status" value="1"/>
</dbReference>
<dbReference type="Gene3D" id="2.40.10.170">
    <property type="match status" value="1"/>
</dbReference>
<dbReference type="SUPFAM" id="SSF143517">
    <property type="entry name" value="TRCF domain-like"/>
    <property type="match status" value="1"/>
</dbReference>
<feature type="domain" description="Helicase ATP-binding" evidence="14">
    <location>
        <begin position="636"/>
        <end position="797"/>
    </location>
</feature>
<keyword evidence="4 13" id="KW-0227">DNA damage</keyword>
<dbReference type="CDD" id="cd17991">
    <property type="entry name" value="DEXHc_TRCF"/>
    <property type="match status" value="1"/>
</dbReference>
<dbReference type="GO" id="GO:0016787">
    <property type="term" value="F:hydrolase activity"/>
    <property type="evidence" value="ECO:0007669"/>
    <property type="project" value="UniProtKB-KW"/>
</dbReference>
<evidence type="ECO:0000256" key="8">
    <source>
        <dbReference type="ARBA" id="ARBA00023125"/>
    </source>
</evidence>
<dbReference type="InterPro" id="IPR004576">
    <property type="entry name" value="Mfd"/>
</dbReference>
<dbReference type="GO" id="GO:0003684">
    <property type="term" value="F:damaged DNA binding"/>
    <property type="evidence" value="ECO:0007669"/>
    <property type="project" value="InterPro"/>
</dbReference>
<dbReference type="InterPro" id="IPR014001">
    <property type="entry name" value="Helicase_ATP-bd"/>
</dbReference>
<evidence type="ECO:0000313" key="17">
    <source>
        <dbReference type="Proteomes" id="UP000321899"/>
    </source>
</evidence>
<evidence type="ECO:0000256" key="13">
    <source>
        <dbReference type="HAMAP-Rule" id="MF_00969"/>
    </source>
</evidence>
<keyword evidence="7 13" id="KW-0067">ATP-binding</keyword>
<dbReference type="PROSITE" id="PS51194">
    <property type="entry name" value="HELICASE_CTER"/>
    <property type="match status" value="1"/>
</dbReference>
<dbReference type="Gene3D" id="3.40.50.300">
    <property type="entry name" value="P-loop containing nucleotide triphosphate hydrolases"/>
    <property type="match status" value="2"/>
</dbReference>
<evidence type="ECO:0000256" key="4">
    <source>
        <dbReference type="ARBA" id="ARBA00022763"/>
    </source>
</evidence>
<keyword evidence="9 13" id="KW-0234">DNA repair</keyword>
<dbReference type="InterPro" id="IPR003711">
    <property type="entry name" value="CarD-like/TRCF_RID"/>
</dbReference>
<dbReference type="Gene3D" id="3.30.2060.10">
    <property type="entry name" value="Penicillin-binding protein 1b domain"/>
    <property type="match status" value="1"/>
</dbReference>
<comment type="similarity">
    <text evidence="10 13">In the N-terminal section; belongs to the UvrB family.</text>
</comment>
<dbReference type="Proteomes" id="UP000321899">
    <property type="component" value="Unassembled WGS sequence"/>
</dbReference>
<dbReference type="PANTHER" id="PTHR47964:SF1">
    <property type="entry name" value="ATP-DEPENDENT DNA HELICASE HOMOLOG RECG, CHLOROPLASTIC"/>
    <property type="match status" value="1"/>
</dbReference>
<dbReference type="InterPro" id="IPR047112">
    <property type="entry name" value="RecG/Mfd"/>
</dbReference>
<dbReference type="InterPro" id="IPR027417">
    <property type="entry name" value="P-loop_NTPase"/>
</dbReference>
<feature type="domain" description="Helicase C-terminal" evidence="15">
    <location>
        <begin position="806"/>
        <end position="972"/>
    </location>
</feature>
<sequence>MAQNQEKKKLSILKSLLSSGKSSIACGNIPDAARSFVVSVLAAAEKRPIIMVVPGQKEGEELLERLHFFRDGEGPDADIFPAYHVLPYQAMACHGETAARRLRFLYSCILGEHAPVLIVSADTLAQRVIPPETLVAFSRVISSGESLDRDLLVSKMIASGYQRTTLVEEPGDFALRGGILDFYSPGHDDPVRIEFFGDQVESIRFFSAVTQRKLKDTDAVVVLPAKEMVLEPSTVEAMLGRVRQESAEAGFGVGKVREIVERIRDEGIHPAIEGQLSLVYEEPAFLLDYLSPETLFIMDQPEACSILVERQTQRVEMARKEALAAQRLAVSVSDLYVDWEYISRRMASARCVLFRDTLPLQGEGLDFHVQENLSIRGELAGLRGGMQPLLPLVHWLQTRVREGCRTCIVCATSSQVSRVKDLLAAYEVSVSTVLSFKEIYGAKRPGIWLCEGRIRAGFVWEEEGLALISEDEIFGAKRRRRKARKGGVKDRFLNLGELREGDIVVHADHGLGRFEGLEKLRLNGVLSDFILLTYKDGDRLYLPVDRMGILHKYVGVDGLDPVLDKMGGKGWDKAREKAKASVEKMAGELLALYAARKVHTRKAFSSPDNRFQDFEAAFPYEETPDQLKVIGDVLEDMASSSPMDRLVCGDVGYGKTEVALRAAFQAVMDGRQVAVLVPTTILAEQHYRSFTQRFENYAVRLAALDRFRSPKEQRRIIAEMGDGRLDIVIGTHRLLQKDVQFKDLGLVVIDEEQRFGVRHKEILKKMRETVDVLALTATPIPRTLHMSLMGMRDISVIATPPEERQAIISYISEYDESIIRESVNREMERGGQVFFVHNNINSIEGQAARLRELLPDVRIGVAHGRMKEEDLENQMLSFIRKETDLLVCTTIIESGLDIPSANTMIVNRADRFGLSQLYQLRGRIGRGEVQAYAYLFVPEESRLSKDAMRRLKVLMEHSDLGSGFQIAMSDLQIRGGGAALGASQSGHIAAVGYDMFLQLMENAVSELKGEPVLDPLEPEINLSMNAYIPESYVPDIDQRIAIYRKLSRMVSIGEIKVFREELTDRYGALPVEAGNILLKIMLKVLCVKAGVRRLDLTDRHLVLVFSEVHQKRPLAIAEVMDVFPQSMVFLSDGSLKVELLKDRRQPPMVQARNILKEILARVNG</sequence>
<comment type="similarity">
    <text evidence="11 13">In the C-terminal section; belongs to the helicase family. RecG subfamily.</text>
</comment>
<keyword evidence="17" id="KW-1185">Reference proteome</keyword>
<keyword evidence="5 13" id="KW-0378">Hydrolase</keyword>
<comment type="subcellular location">
    <subcellularLocation>
        <location evidence="1 13">Cytoplasm</location>
    </subcellularLocation>
</comment>
<evidence type="ECO:0000256" key="12">
    <source>
        <dbReference type="ARBA" id="ARBA00070128"/>
    </source>
</evidence>
<dbReference type="InterPro" id="IPR001650">
    <property type="entry name" value="Helicase_C-like"/>
</dbReference>
<dbReference type="FunFam" id="3.40.50.300:FF:000546">
    <property type="entry name" value="Transcription-repair-coupling factor"/>
    <property type="match status" value="1"/>
</dbReference>
<evidence type="ECO:0000256" key="11">
    <source>
        <dbReference type="ARBA" id="ARBA00061399"/>
    </source>
</evidence>
<dbReference type="NCBIfam" id="TIGR00580">
    <property type="entry name" value="mfd"/>
    <property type="match status" value="1"/>
</dbReference>
<evidence type="ECO:0000256" key="3">
    <source>
        <dbReference type="ARBA" id="ARBA00022741"/>
    </source>
</evidence>
<evidence type="ECO:0000256" key="9">
    <source>
        <dbReference type="ARBA" id="ARBA00023204"/>
    </source>
</evidence>
<dbReference type="RefSeq" id="WP_139446560.1">
    <property type="nucleotide sequence ID" value="NZ_VDMB01000003.1"/>
</dbReference>
<evidence type="ECO:0000259" key="15">
    <source>
        <dbReference type="PROSITE" id="PS51194"/>
    </source>
</evidence>
<dbReference type="GO" id="GO:0005524">
    <property type="term" value="F:ATP binding"/>
    <property type="evidence" value="ECO:0007669"/>
    <property type="project" value="UniProtKB-UniRule"/>
</dbReference>
<dbReference type="GO" id="GO:0003678">
    <property type="term" value="F:DNA helicase activity"/>
    <property type="evidence" value="ECO:0007669"/>
    <property type="project" value="TreeGrafter"/>
</dbReference>
<keyword evidence="3 13" id="KW-0547">Nucleotide-binding</keyword>